<evidence type="ECO:0000313" key="2">
    <source>
        <dbReference type="Proteomes" id="UP001427805"/>
    </source>
</evidence>
<dbReference type="RefSeq" id="WP_346248956.1">
    <property type="nucleotide sequence ID" value="NZ_JBDIZK010000020.1"/>
</dbReference>
<sequence>MVAFSSVAVQGLLAFNLICTGQTTFKGEVHPFLNVIRVDLKSGRFCEQDCKLIKPLARVISTELVFEDRDADGVFWNMRYIRETGTYFSEVRMQVGSSEIARWDAGSCKRGAFTGFPATAKVKGQD</sequence>
<comment type="caution">
    <text evidence="1">The sequence shown here is derived from an EMBL/GenBank/DDBJ whole genome shotgun (WGS) entry which is preliminary data.</text>
</comment>
<organism evidence="1 2">
    <name type="scientific">Sphingomonas rustica</name>
    <dbReference type="NCBI Taxonomy" id="3103142"/>
    <lineage>
        <taxon>Bacteria</taxon>
        <taxon>Pseudomonadati</taxon>
        <taxon>Pseudomonadota</taxon>
        <taxon>Alphaproteobacteria</taxon>
        <taxon>Sphingomonadales</taxon>
        <taxon>Sphingomonadaceae</taxon>
        <taxon>Sphingomonas</taxon>
    </lineage>
</organism>
<proteinExistence type="predicted"/>
<protein>
    <submittedName>
        <fullName evidence="1">Uncharacterized protein</fullName>
    </submittedName>
</protein>
<accession>A0ABV0BHR7</accession>
<dbReference type="EMBL" id="JBDIZK010000020">
    <property type="protein sequence ID" value="MEN3749907.1"/>
    <property type="molecule type" value="Genomic_DNA"/>
</dbReference>
<dbReference type="Proteomes" id="UP001427805">
    <property type="component" value="Unassembled WGS sequence"/>
</dbReference>
<evidence type="ECO:0000313" key="1">
    <source>
        <dbReference type="EMBL" id="MEN3749907.1"/>
    </source>
</evidence>
<gene>
    <name evidence="1" type="ORF">TPR58_22230</name>
</gene>
<name>A0ABV0BHR7_9SPHN</name>
<reference evidence="1 2" key="1">
    <citation type="submission" date="2024-05" db="EMBL/GenBank/DDBJ databases">
        <title>Sphingomonas sp. HF-S3 16S ribosomal RNA gene Genome sequencing and assembly.</title>
        <authorList>
            <person name="Lee H."/>
        </authorList>
    </citation>
    <scope>NUCLEOTIDE SEQUENCE [LARGE SCALE GENOMIC DNA]</scope>
    <source>
        <strain evidence="1 2">HF-S3</strain>
    </source>
</reference>
<keyword evidence="2" id="KW-1185">Reference proteome</keyword>